<dbReference type="InterPro" id="IPR031128">
    <property type="entry name" value="RNF14_RING-HC_Zfn"/>
</dbReference>
<keyword evidence="6" id="KW-0833">Ubl conjugation pathway</keyword>
<dbReference type="InterPro" id="IPR017907">
    <property type="entry name" value="Znf_RING_CS"/>
</dbReference>
<evidence type="ECO:0000259" key="13">
    <source>
        <dbReference type="PROSITE" id="PS50089"/>
    </source>
</evidence>
<dbReference type="Gene3D" id="6.10.140.2220">
    <property type="match status" value="1"/>
</dbReference>
<feature type="compositionally biased region" description="Low complexity" evidence="12">
    <location>
        <begin position="1677"/>
        <end position="1687"/>
    </location>
</feature>
<dbReference type="SUPFAM" id="SSF48403">
    <property type="entry name" value="Ankyrin repeat"/>
    <property type="match status" value="2"/>
</dbReference>
<dbReference type="PROSITE" id="PS00518">
    <property type="entry name" value="ZF_RING_1"/>
    <property type="match status" value="2"/>
</dbReference>
<evidence type="ECO:0000256" key="8">
    <source>
        <dbReference type="ARBA" id="ARBA00044508"/>
    </source>
</evidence>
<evidence type="ECO:0000256" key="1">
    <source>
        <dbReference type="ARBA" id="ARBA00004906"/>
    </source>
</evidence>
<evidence type="ECO:0000259" key="15">
    <source>
        <dbReference type="PROSITE" id="PS50188"/>
    </source>
</evidence>
<dbReference type="InterPro" id="IPR003877">
    <property type="entry name" value="SPRY_dom"/>
</dbReference>
<dbReference type="PROSITE" id="PS50297">
    <property type="entry name" value="ANK_REP_REGION"/>
    <property type="match status" value="2"/>
</dbReference>
<evidence type="ECO:0000256" key="9">
    <source>
        <dbReference type="PROSITE-ProRule" id="PRU00023"/>
    </source>
</evidence>
<dbReference type="CDD" id="cd16628">
    <property type="entry name" value="RING-HC_RBR_RNF14"/>
    <property type="match status" value="1"/>
</dbReference>
<evidence type="ECO:0000259" key="14">
    <source>
        <dbReference type="PROSITE" id="PS50119"/>
    </source>
</evidence>
<evidence type="ECO:0000259" key="18">
    <source>
        <dbReference type="PROSITE" id="PS51873"/>
    </source>
</evidence>
<dbReference type="Gene3D" id="1.20.120.1750">
    <property type="match status" value="1"/>
</dbReference>
<dbReference type="SMART" id="SM00589">
    <property type="entry name" value="PRY"/>
    <property type="match status" value="1"/>
</dbReference>
<dbReference type="InterPro" id="IPR047548">
    <property type="entry name" value="Rcat_RBR_RNF14"/>
</dbReference>
<dbReference type="STRING" id="52904.ENSSMAP00000031779"/>
<reference evidence="19 20" key="1">
    <citation type="submission" date="2017-12" db="EMBL/GenBank/DDBJ databases">
        <title>Integrating genomic resources of turbot (Scophthalmus maximus) in depth evaluation of genetic and physical mapping variation across individuals.</title>
        <authorList>
            <person name="Martinez P."/>
        </authorList>
    </citation>
    <scope>NUCLEOTIDE SEQUENCE [LARGE SCALE GENOMIC DNA]</scope>
</reference>
<protein>
    <submittedName>
        <fullName evidence="19">Putative ankyrin repeat and MYND domain-containing protein 1</fullName>
    </submittedName>
</protein>
<dbReference type="InterPro" id="IPR002110">
    <property type="entry name" value="Ankyrin_rpt"/>
</dbReference>
<evidence type="ECO:0000259" key="16">
    <source>
        <dbReference type="PROSITE" id="PS50865"/>
    </source>
</evidence>
<keyword evidence="11" id="KW-0175">Coiled coil</keyword>
<dbReference type="CDD" id="cd20354">
    <property type="entry name" value="Rcat_RBR_RNF14"/>
    <property type="match status" value="1"/>
</dbReference>
<dbReference type="InterPro" id="IPR058030">
    <property type="entry name" value="TRIM8/14/16/25/29/45/65_CC"/>
</dbReference>
<feature type="region of interest" description="Disordered" evidence="12">
    <location>
        <begin position="1673"/>
        <end position="1698"/>
    </location>
</feature>
<dbReference type="InterPro" id="IPR006575">
    <property type="entry name" value="RWD_dom"/>
</dbReference>
<dbReference type="InterPro" id="IPR053064">
    <property type="entry name" value="Ankyrin-MYND_domain-protein"/>
</dbReference>
<dbReference type="CDD" id="cd23820">
    <property type="entry name" value="RWD_RNF14"/>
    <property type="match status" value="1"/>
</dbReference>
<sequence>MMPTTCTLVPAAAPEEGGGGGGGGGGVEPGEGKPSPGHRGARRGEETPQGPGAQELGPHGDTYEGDVEDGLKHGRGKFTWSNGEYYEGSFYKQYRHGDGVYCWPTGHKFTGKFYLNRREGYGLHLFPDGATFQGLYHVGLRLGPGVVTYPDGSQDVGLWVGNRLLRLCTPVEEGFSLKNHPEYATFMDPAATTASLTQVPIPRTHSEVDADRDVLLDDDSIYPPGLERFSTNGDCLPLPPGRRSELDRHFYGELWEPDVCPYQGYERDPLSNLPLQARMQANVHNNRRQAEHLGWDVAAVLSLNRDNFGPKGPLEVDSERLIQHASRGDLQAVFQLLKTKLIHPDVADPQGHTALIAATVNCHNGVIHRLLDMGADIDKLNCEGMSALAVCHVLYYPFQSLHTTLVESPARTQVRLNFMSDFLLVMLEAGLQFRCGSSPQIIRVDRAADTPGLHNRPPTSVVQSREEDVDRVRREEAKGERGSVDRSIQVMDGHIAVGTVQWKECRAKPAATVQGQDEEPTQGQSFDSACSVSSLTIQVTEEDMHRAAEALSRTGLPQHADTQETVRKMAAMKIEHRARLSTLQLLLDRGADPNVSKVPVPVLILAIMAADAEAVQKLLLCGARTDMPLPPEKKGLYPLHVAAALPGPAGPRITELLLCAIIDTDAQACDQDEIFELDKAVANARAPLSSDERPHLRGGGRTALHVACQRVSDYTNASKVVALLLSRRASTDLLWSGHSPLSLAIASGNDMVVEELLKGGADPNFPLGRGVGSAVCTLANINYHLCCNRPKLLDMLAKAGADMLLPVTVGNAVGSAVDYAHDSFNRDLRIANTPFHALNMLERETFKSRRHLLSMMGDLLRQTAGQRKTENMQRQLKPDAGNSGTQWFVYTGAGATSSNEPLSCQSRPHTTEKHRKPSFKFCYDCGRSVSVKLTPCSRCHEVFYCSTACKLKAWEKRHKEECVRMSDVTCVDMSNANCLLSEDDFLCPICLDMFTDPVSTPCGHNFCQHCITTHWTMIVPSQCPVCKEVFYTRPQLRVNTFISEMVAQFRHEAQQTTSGSSSEQHVSKGGDVSCDICTGAKLTALKSCLVCLASYCETHLEPHLSAPRLQRHQLIDPVDDLEDRMCPTHGKPLELFCQTDQTCVCKLCPVLDHKTHDVVLLKEEYEGKKAELETTGPEIQKMIQEKRVTIEDIERSVKISKEEADREKAEGVKVFTALKESIDKGLNELMDEIEDKQTTTEKQAEDSITELEQEISELMKRSTEVEQLSLSEDHIHLLQSFPSLKAAPTAKDWRKVRVRPPSHEGTVARAVSRLEETLSKEVKKLKEAELRRVQQFEVDVTLDPDTANHWLVLSDDGKQVHDGDVRQSLPDNPERFCPCTNVFGEQSLSSGRFYFEVQVTGKTKWDLGVARESINRKKINTLSPELGYWTIWLRNGNEYRALSDPDVRLSLTSRPDRVGVFVDYEQGLVSFYDVDAAALIFSYTGCSFTEKLRPFFSPCNADDAGMNTDSEEREDEMLALHSIFGAEEEFVRKEPSAAGEIRVSVELPAGFTVSLTEGETVRQYEILFLPPLLLTFELPEDYPSSSPPSFTLTSSWLTRSQLSALGSQLADLYQATGGAVVLFSWVQFLREDALGFLDIRDRLDLSSVDCKSNHPPFVESDGTGREDFLNEGDVAASSSSSGEQSPQSKHRTVPGDVSPTPSQALLSELLIYDAAQRQRAFANTVFDCGVCFVGWLGSECVQLHECGHVFCQSCLSEFCKMQITEGNIRGVSCPEASCESCPTPAQVQSLVGEELFGRYDRLLLQSTLDLMPDVTYCPRRTCGSPVILEKSGTAGLCSVCGFAFCVACKKTYHGAEGCRPKGLTALSDDYLSGSEQRRSLLQSRYGRRVMKIFLPDILSEDWIVSNSKSCPHCYTKIEKNGGCNKMTCSRCRQNFCWLCLTRLTGRDYSGHFQDSACSIFQYDF</sequence>
<dbReference type="Pfam" id="PF22191">
    <property type="entry name" value="IBR_1"/>
    <property type="match status" value="1"/>
</dbReference>
<dbReference type="CDD" id="cd13733">
    <property type="entry name" value="SPRY_PRY_C-I_1"/>
    <property type="match status" value="1"/>
</dbReference>
<dbReference type="GO" id="GO:0008270">
    <property type="term" value="F:zinc ion binding"/>
    <property type="evidence" value="ECO:0007669"/>
    <property type="project" value="UniProtKB-KW"/>
</dbReference>
<dbReference type="SMART" id="SM00647">
    <property type="entry name" value="IBR"/>
    <property type="match status" value="2"/>
</dbReference>
<dbReference type="PROSITE" id="PS50865">
    <property type="entry name" value="ZF_MYND_2"/>
    <property type="match status" value="1"/>
</dbReference>
<dbReference type="PROSITE" id="PS50908">
    <property type="entry name" value="RWD"/>
    <property type="match status" value="1"/>
</dbReference>
<feature type="domain" description="RWD" evidence="17">
    <location>
        <begin position="1515"/>
        <end position="1636"/>
    </location>
</feature>
<dbReference type="Gene3D" id="2.60.120.920">
    <property type="match status" value="1"/>
</dbReference>
<dbReference type="Pfam" id="PF01753">
    <property type="entry name" value="zf-MYND"/>
    <property type="match status" value="1"/>
</dbReference>
<dbReference type="Gene3D" id="2.20.110.10">
    <property type="entry name" value="Histone H3 K4-specific methyltransferase SET7/9 N-terminal domain"/>
    <property type="match status" value="1"/>
</dbReference>
<dbReference type="InterPro" id="IPR013083">
    <property type="entry name" value="Znf_RING/FYVE/PHD"/>
</dbReference>
<evidence type="ECO:0000259" key="17">
    <source>
        <dbReference type="PROSITE" id="PS50908"/>
    </source>
</evidence>
<dbReference type="FunFam" id="2.60.120.920:FF:000004">
    <property type="entry name" value="Butyrophilin subfamily 1 member A1"/>
    <property type="match status" value="1"/>
</dbReference>
<dbReference type="InterPro" id="IPR003409">
    <property type="entry name" value="MORN"/>
</dbReference>
<dbReference type="PRINTS" id="PR01407">
    <property type="entry name" value="BUTYPHLNCDUF"/>
</dbReference>
<evidence type="ECO:0000256" key="6">
    <source>
        <dbReference type="ARBA" id="ARBA00022786"/>
    </source>
</evidence>
<keyword evidence="7" id="KW-0862">Zinc</keyword>
<dbReference type="SUPFAM" id="SSF144232">
    <property type="entry name" value="HIT/MYND zinc finger-like"/>
    <property type="match status" value="1"/>
</dbReference>
<dbReference type="Pfam" id="PF00643">
    <property type="entry name" value="zf-B_box"/>
    <property type="match status" value="1"/>
</dbReference>
<dbReference type="PROSITE" id="PS50119">
    <property type="entry name" value="ZF_BBOX"/>
    <property type="match status" value="1"/>
</dbReference>
<dbReference type="Pfam" id="PF00023">
    <property type="entry name" value="Ank"/>
    <property type="match status" value="1"/>
</dbReference>
<dbReference type="Gene3D" id="3.10.110.10">
    <property type="entry name" value="Ubiquitin Conjugating Enzyme"/>
    <property type="match status" value="1"/>
</dbReference>
<feature type="repeat" description="ANK" evidence="9">
    <location>
        <begin position="736"/>
        <end position="764"/>
    </location>
</feature>
<dbReference type="SMART" id="SM00248">
    <property type="entry name" value="ANK"/>
    <property type="match status" value="5"/>
</dbReference>
<evidence type="ECO:0000256" key="10">
    <source>
        <dbReference type="PROSITE-ProRule" id="PRU00134"/>
    </source>
</evidence>
<dbReference type="CDD" id="cd19769">
    <property type="entry name" value="Bbox2_TRIM16-like"/>
    <property type="match status" value="1"/>
</dbReference>
<dbReference type="PROSITE" id="PS50089">
    <property type="entry name" value="ZF_RING_2"/>
    <property type="match status" value="2"/>
</dbReference>
<keyword evidence="20" id="KW-1185">Reference proteome</keyword>
<dbReference type="InterPro" id="IPR000315">
    <property type="entry name" value="Znf_B-box"/>
</dbReference>
<feature type="domain" description="B box-type" evidence="14">
    <location>
        <begin position="1121"/>
        <end position="1161"/>
    </location>
</feature>
<evidence type="ECO:0000256" key="12">
    <source>
        <dbReference type="SAM" id="MobiDB-lite"/>
    </source>
</evidence>
<dbReference type="SMART" id="SM00336">
    <property type="entry name" value="BBOX"/>
    <property type="match status" value="1"/>
</dbReference>
<feature type="region of interest" description="Disordered" evidence="12">
    <location>
        <begin position="1"/>
        <end position="70"/>
    </location>
</feature>
<organism evidence="19 20">
    <name type="scientific">Scophthalmus maximus</name>
    <name type="common">Turbot</name>
    <name type="synonym">Psetta maxima</name>
    <dbReference type="NCBI Taxonomy" id="52904"/>
    <lineage>
        <taxon>Eukaryota</taxon>
        <taxon>Metazoa</taxon>
        <taxon>Chordata</taxon>
        <taxon>Craniata</taxon>
        <taxon>Vertebrata</taxon>
        <taxon>Euteleostomi</taxon>
        <taxon>Actinopterygii</taxon>
        <taxon>Neopterygii</taxon>
        <taxon>Teleostei</taxon>
        <taxon>Neoteleostei</taxon>
        <taxon>Acanthomorphata</taxon>
        <taxon>Carangaria</taxon>
        <taxon>Pleuronectiformes</taxon>
        <taxon>Pleuronectoidei</taxon>
        <taxon>Scophthalmidae</taxon>
        <taxon>Scophthalmus</taxon>
    </lineage>
</organism>
<dbReference type="Gene3D" id="2.20.25.20">
    <property type="match status" value="1"/>
</dbReference>
<evidence type="ECO:0000313" key="19">
    <source>
        <dbReference type="EMBL" id="AWP10589.1"/>
    </source>
</evidence>
<dbReference type="InterPro" id="IPR044066">
    <property type="entry name" value="TRIAD_supradom"/>
</dbReference>
<feature type="repeat" description="ANK" evidence="9">
    <location>
        <begin position="350"/>
        <end position="382"/>
    </location>
</feature>
<evidence type="ECO:0000256" key="3">
    <source>
        <dbReference type="ARBA" id="ARBA00022723"/>
    </source>
</evidence>
<feature type="compositionally biased region" description="Gly residues" evidence="12">
    <location>
        <begin position="16"/>
        <end position="29"/>
    </location>
</feature>
<evidence type="ECO:0000256" key="7">
    <source>
        <dbReference type="ARBA" id="ARBA00022833"/>
    </source>
</evidence>
<dbReference type="SMART" id="SM00184">
    <property type="entry name" value="RING"/>
    <property type="match status" value="3"/>
</dbReference>
<evidence type="ECO:0000256" key="5">
    <source>
        <dbReference type="ARBA" id="ARBA00022771"/>
    </source>
</evidence>
<feature type="domain" description="MYND-type" evidence="16">
    <location>
        <begin position="922"/>
        <end position="962"/>
    </location>
</feature>
<dbReference type="InterPro" id="IPR001841">
    <property type="entry name" value="Znf_RING"/>
</dbReference>
<dbReference type="Pfam" id="PF02493">
    <property type="entry name" value="MORN"/>
    <property type="match status" value="4"/>
</dbReference>
<dbReference type="InterPro" id="IPR013320">
    <property type="entry name" value="ConA-like_dom_sf"/>
</dbReference>
<evidence type="ECO:0000313" key="20">
    <source>
        <dbReference type="Proteomes" id="UP000246464"/>
    </source>
</evidence>
<evidence type="ECO:0000256" key="11">
    <source>
        <dbReference type="SAM" id="Coils"/>
    </source>
</evidence>
<keyword evidence="5 10" id="KW-0863">Zinc-finger</keyword>
<dbReference type="Pfam" id="PF01485">
    <property type="entry name" value="IBR"/>
    <property type="match status" value="1"/>
</dbReference>
<dbReference type="SMART" id="SM00591">
    <property type="entry name" value="RWD"/>
    <property type="match status" value="1"/>
</dbReference>
<dbReference type="InterPro" id="IPR002867">
    <property type="entry name" value="IBR_dom"/>
</dbReference>
<comment type="similarity">
    <text evidence="8">Belongs to the RBR family. RNF14 subfamily.</text>
</comment>
<gene>
    <name evidence="19" type="ORF">SMAX5B_017857</name>
</gene>
<dbReference type="SUPFAM" id="SSF82185">
    <property type="entry name" value="Histone H3 K4-specific methyltransferase SET7/9 N-terminal domain"/>
    <property type="match status" value="1"/>
</dbReference>
<dbReference type="SUPFAM" id="SSF57845">
    <property type="entry name" value="B-box zinc-binding domain"/>
    <property type="match status" value="1"/>
</dbReference>
<feature type="region of interest" description="Disordered" evidence="12">
    <location>
        <begin position="446"/>
        <end position="483"/>
    </location>
</feature>
<name>A0A2U9C4E4_SCOMX</name>
<dbReference type="SUPFAM" id="SSF54495">
    <property type="entry name" value="UBC-like"/>
    <property type="match status" value="1"/>
</dbReference>
<dbReference type="Gene3D" id="3.30.40.10">
    <property type="entry name" value="Zinc/RING finger domain, C3HC4 (zinc finger)"/>
    <property type="match status" value="2"/>
</dbReference>
<dbReference type="Gene3D" id="1.25.40.20">
    <property type="entry name" value="Ankyrin repeat-containing domain"/>
    <property type="match status" value="2"/>
</dbReference>
<dbReference type="Pfam" id="PF00622">
    <property type="entry name" value="SPRY"/>
    <property type="match status" value="1"/>
</dbReference>
<dbReference type="GO" id="GO:0016740">
    <property type="term" value="F:transferase activity"/>
    <property type="evidence" value="ECO:0007669"/>
    <property type="project" value="UniProtKB-KW"/>
</dbReference>
<dbReference type="EMBL" id="CP026254">
    <property type="protein sequence ID" value="AWP10589.1"/>
    <property type="molecule type" value="Genomic_DNA"/>
</dbReference>
<evidence type="ECO:0000256" key="2">
    <source>
        <dbReference type="ARBA" id="ARBA00022679"/>
    </source>
</evidence>
<dbReference type="InterPro" id="IPR002893">
    <property type="entry name" value="Znf_MYND"/>
</dbReference>
<dbReference type="InterPro" id="IPR016135">
    <property type="entry name" value="UBQ-conjugating_enzyme/RWD"/>
</dbReference>
<dbReference type="SUPFAM" id="SSF57850">
    <property type="entry name" value="RING/U-box"/>
    <property type="match status" value="4"/>
</dbReference>
<feature type="domain" description="RING-type" evidence="18">
    <location>
        <begin position="1724"/>
        <end position="1963"/>
    </location>
</feature>
<dbReference type="PANTHER" id="PTHR15897:SF2">
    <property type="entry name" value="ANKYRIN REPEAT AND MYND DOMAIN-CONTAINING PROTEIN 1"/>
    <property type="match status" value="1"/>
</dbReference>
<dbReference type="Gene3D" id="3.30.160.60">
    <property type="entry name" value="Classic Zinc Finger"/>
    <property type="match status" value="1"/>
</dbReference>
<dbReference type="InterPro" id="IPR001870">
    <property type="entry name" value="B30.2/SPRY"/>
</dbReference>
<dbReference type="FunFam" id="3.30.40.10:FF:000137">
    <property type="entry name" value="RanBP-type and C3HC4-type zinc finger-containing protein 1"/>
    <property type="match status" value="1"/>
</dbReference>
<dbReference type="SUPFAM" id="SSF49899">
    <property type="entry name" value="Concanavalin A-like lectins/glucanases"/>
    <property type="match status" value="1"/>
</dbReference>
<dbReference type="InterPro" id="IPR027370">
    <property type="entry name" value="Znf-RING_euk"/>
</dbReference>
<keyword evidence="9" id="KW-0040">ANK repeat</keyword>
<dbReference type="InterPro" id="IPR006574">
    <property type="entry name" value="PRY"/>
</dbReference>
<dbReference type="Pfam" id="PF25600">
    <property type="entry name" value="TRIM_CC"/>
    <property type="match status" value="1"/>
</dbReference>
<dbReference type="Pfam" id="PF13445">
    <property type="entry name" value="zf-RING_UBOX"/>
    <property type="match status" value="1"/>
</dbReference>
<dbReference type="SMART" id="SM00449">
    <property type="entry name" value="SPRY"/>
    <property type="match status" value="1"/>
</dbReference>
<feature type="coiled-coil region" evidence="11">
    <location>
        <begin position="1183"/>
        <end position="1268"/>
    </location>
</feature>
<dbReference type="InterPro" id="IPR003879">
    <property type="entry name" value="Butyrophylin_SPRY"/>
</dbReference>
<dbReference type="Pfam" id="PF05773">
    <property type="entry name" value="RWD"/>
    <property type="match status" value="1"/>
</dbReference>
<dbReference type="Proteomes" id="UP000246464">
    <property type="component" value="Chromosome 12"/>
</dbReference>
<evidence type="ECO:0000256" key="4">
    <source>
        <dbReference type="ARBA" id="ARBA00022737"/>
    </source>
</evidence>
<dbReference type="PROSITE" id="PS51873">
    <property type="entry name" value="TRIAD"/>
    <property type="match status" value="1"/>
</dbReference>
<comment type="pathway">
    <text evidence="1">Protein modification; protein ubiquitination.</text>
</comment>
<accession>A0A2U9C4E4</accession>
<dbReference type="PROSITE" id="PS01360">
    <property type="entry name" value="ZF_MYND_1"/>
    <property type="match status" value="1"/>
</dbReference>
<dbReference type="SMART" id="SM00698">
    <property type="entry name" value="MORN"/>
    <property type="match status" value="3"/>
</dbReference>
<feature type="domain" description="B30.2/SPRY" evidence="15">
    <location>
        <begin position="1320"/>
        <end position="1515"/>
    </location>
</feature>
<dbReference type="Gene3D" id="4.10.830.40">
    <property type="match status" value="1"/>
</dbReference>
<dbReference type="InterPro" id="IPR043136">
    <property type="entry name" value="B30.2/SPRY_sf"/>
</dbReference>
<feature type="domain" description="RING-type" evidence="13">
    <location>
        <begin position="1728"/>
        <end position="1774"/>
    </location>
</feature>
<keyword evidence="4" id="KW-0677">Repeat</keyword>
<feature type="domain" description="RING-type" evidence="13">
    <location>
        <begin position="987"/>
        <end position="1027"/>
    </location>
</feature>
<dbReference type="PROSITE" id="PS50188">
    <property type="entry name" value="B302_SPRY"/>
    <property type="match status" value="1"/>
</dbReference>
<dbReference type="PROSITE" id="PS50088">
    <property type="entry name" value="ANK_REPEAT"/>
    <property type="match status" value="2"/>
</dbReference>
<dbReference type="PANTHER" id="PTHR15897">
    <property type="entry name" value="ANKYRIN REPEAT AND MYND DOMAIN PROTEIN 1"/>
    <property type="match status" value="1"/>
</dbReference>
<feature type="compositionally biased region" description="Basic and acidic residues" evidence="12">
    <location>
        <begin position="464"/>
        <end position="483"/>
    </location>
</feature>
<dbReference type="Pfam" id="PF13765">
    <property type="entry name" value="PRY"/>
    <property type="match status" value="1"/>
</dbReference>
<keyword evidence="2" id="KW-0808">Transferase</keyword>
<dbReference type="InterPro" id="IPR036770">
    <property type="entry name" value="Ankyrin_rpt-contain_sf"/>
</dbReference>
<keyword evidence="3" id="KW-0479">Metal-binding</keyword>
<dbReference type="CDD" id="cd20341">
    <property type="entry name" value="BRcat_RBR_RNF14"/>
    <property type="match status" value="1"/>
</dbReference>
<proteinExistence type="inferred from homology"/>